<reference evidence="11 12" key="1">
    <citation type="submission" date="2022-09" db="EMBL/GenBank/DDBJ databases">
        <authorList>
            <person name="Palmer J.M."/>
        </authorList>
    </citation>
    <scope>NUCLEOTIDE SEQUENCE [LARGE SCALE GENOMIC DNA]</scope>
    <source>
        <strain evidence="11 12">DSM 7382</strain>
    </source>
</reference>
<evidence type="ECO:0000256" key="3">
    <source>
        <dbReference type="ARBA" id="ARBA00022771"/>
    </source>
</evidence>
<keyword evidence="6" id="KW-0804">Transcription</keyword>
<dbReference type="SMART" id="SM00355">
    <property type="entry name" value="ZnF_C2H2"/>
    <property type="match status" value="3"/>
</dbReference>
<feature type="region of interest" description="Disordered" evidence="9">
    <location>
        <begin position="236"/>
        <end position="277"/>
    </location>
</feature>
<evidence type="ECO:0000313" key="12">
    <source>
        <dbReference type="Proteomes" id="UP001385951"/>
    </source>
</evidence>
<dbReference type="AlphaFoldDB" id="A0AAW0G1L2"/>
<dbReference type="Gene3D" id="3.30.160.60">
    <property type="entry name" value="Classic Zinc Finger"/>
    <property type="match status" value="1"/>
</dbReference>
<dbReference type="GO" id="GO:0006357">
    <property type="term" value="P:regulation of transcription by RNA polymerase II"/>
    <property type="evidence" value="ECO:0007669"/>
    <property type="project" value="TreeGrafter"/>
</dbReference>
<keyword evidence="12" id="KW-1185">Reference proteome</keyword>
<organism evidence="11 12">
    <name type="scientific">Cerrena zonata</name>
    <dbReference type="NCBI Taxonomy" id="2478898"/>
    <lineage>
        <taxon>Eukaryota</taxon>
        <taxon>Fungi</taxon>
        <taxon>Dikarya</taxon>
        <taxon>Basidiomycota</taxon>
        <taxon>Agaricomycotina</taxon>
        <taxon>Agaricomycetes</taxon>
        <taxon>Polyporales</taxon>
        <taxon>Cerrenaceae</taxon>
        <taxon>Cerrena</taxon>
    </lineage>
</organism>
<feature type="compositionally biased region" description="Low complexity" evidence="9">
    <location>
        <begin position="243"/>
        <end position="253"/>
    </location>
</feature>
<dbReference type="Proteomes" id="UP001385951">
    <property type="component" value="Unassembled WGS sequence"/>
</dbReference>
<accession>A0AAW0G1L2</accession>
<evidence type="ECO:0000313" key="11">
    <source>
        <dbReference type="EMBL" id="KAK7685010.1"/>
    </source>
</evidence>
<feature type="compositionally biased region" description="Low complexity" evidence="9">
    <location>
        <begin position="349"/>
        <end position="358"/>
    </location>
</feature>
<dbReference type="InterPro" id="IPR013087">
    <property type="entry name" value="Znf_C2H2_type"/>
</dbReference>
<dbReference type="PANTHER" id="PTHR46179">
    <property type="entry name" value="ZINC FINGER PROTEIN"/>
    <property type="match status" value="1"/>
</dbReference>
<evidence type="ECO:0000256" key="2">
    <source>
        <dbReference type="ARBA" id="ARBA00022723"/>
    </source>
</evidence>
<keyword evidence="3 8" id="KW-0863">Zinc-finger</keyword>
<feature type="region of interest" description="Disordered" evidence="9">
    <location>
        <begin position="1"/>
        <end position="20"/>
    </location>
</feature>
<dbReference type="PROSITE" id="PS00028">
    <property type="entry name" value="ZINC_FINGER_C2H2_1"/>
    <property type="match status" value="1"/>
</dbReference>
<protein>
    <recommendedName>
        <fullName evidence="10">C2H2-type domain-containing protein</fullName>
    </recommendedName>
</protein>
<feature type="domain" description="C2H2-type" evidence="10">
    <location>
        <begin position="68"/>
        <end position="101"/>
    </location>
</feature>
<feature type="region of interest" description="Disordered" evidence="9">
    <location>
        <begin position="170"/>
        <end position="196"/>
    </location>
</feature>
<keyword evidence="7" id="KW-0539">Nucleus</keyword>
<evidence type="ECO:0000256" key="7">
    <source>
        <dbReference type="ARBA" id="ARBA00023242"/>
    </source>
</evidence>
<dbReference type="PANTHER" id="PTHR46179:SF13">
    <property type="entry name" value="C2H2-TYPE DOMAIN-CONTAINING PROTEIN"/>
    <property type="match status" value="1"/>
</dbReference>
<evidence type="ECO:0000259" key="10">
    <source>
        <dbReference type="PROSITE" id="PS50157"/>
    </source>
</evidence>
<dbReference type="EMBL" id="JASBNA010000022">
    <property type="protein sequence ID" value="KAK7685010.1"/>
    <property type="molecule type" value="Genomic_DNA"/>
</dbReference>
<dbReference type="InterPro" id="IPR051061">
    <property type="entry name" value="Zinc_finger_trans_reg"/>
</dbReference>
<comment type="subcellular location">
    <subcellularLocation>
        <location evidence="1">Nucleus</location>
    </subcellularLocation>
</comment>
<keyword evidence="5" id="KW-0805">Transcription regulation</keyword>
<sequence>MPRAKKNSNTPRRALLSPAEWESHVVEDGSIPCPKENCTMTFTDAEELLYHVLEHITTARRQPGATRYVCIWRTAEGPCGRAAIQKSNMKTHVKTHLQIRDLTCPHLPIVNGVRGQCERKFVDPGSLTRHRKMCHGYVPEHKDSVDPWVGKNDFRKPVVLGGDLEWRYGEVKKRTPEPSSTPSSRSQSTHPDLQPRNWKQWMDVEGPQQPTQGYVPGPHERAYAEPIRRVLYDEYEEDSVRQGSESGYEYAESSDSRDAQSDILGYPNDPTYTWPTPGNTSMGNGYLGYGYPTNYQERYASTMRGPHHVGYLPNYYYTAAPQVEAHVPIARYNRASYESYQPEPEPEPEYAQASSSAETPYVYGDNDVTIHPRNFMSEQDVSGKHFWRTLFPAANEDVEDAEDANEVEGGQRIRGWFNVCV</sequence>
<evidence type="ECO:0000256" key="1">
    <source>
        <dbReference type="ARBA" id="ARBA00004123"/>
    </source>
</evidence>
<gene>
    <name evidence="11" type="ORF">QCA50_011845</name>
</gene>
<evidence type="ECO:0000256" key="4">
    <source>
        <dbReference type="ARBA" id="ARBA00022833"/>
    </source>
</evidence>
<evidence type="ECO:0000256" key="5">
    <source>
        <dbReference type="ARBA" id="ARBA00023015"/>
    </source>
</evidence>
<feature type="region of interest" description="Disordered" evidence="9">
    <location>
        <begin position="338"/>
        <end position="358"/>
    </location>
</feature>
<evidence type="ECO:0000256" key="6">
    <source>
        <dbReference type="ARBA" id="ARBA00023163"/>
    </source>
</evidence>
<dbReference type="PROSITE" id="PS50157">
    <property type="entry name" value="ZINC_FINGER_C2H2_2"/>
    <property type="match status" value="1"/>
</dbReference>
<name>A0AAW0G1L2_9APHY</name>
<dbReference type="GO" id="GO:0008270">
    <property type="term" value="F:zinc ion binding"/>
    <property type="evidence" value="ECO:0007669"/>
    <property type="project" value="UniProtKB-KW"/>
</dbReference>
<comment type="caution">
    <text evidence="11">The sequence shown here is derived from an EMBL/GenBank/DDBJ whole genome shotgun (WGS) entry which is preliminary data.</text>
</comment>
<feature type="compositionally biased region" description="Low complexity" evidence="9">
    <location>
        <begin position="177"/>
        <end position="189"/>
    </location>
</feature>
<proteinExistence type="predicted"/>
<evidence type="ECO:0000256" key="8">
    <source>
        <dbReference type="PROSITE-ProRule" id="PRU00042"/>
    </source>
</evidence>
<evidence type="ECO:0000256" key="9">
    <source>
        <dbReference type="SAM" id="MobiDB-lite"/>
    </source>
</evidence>
<dbReference type="GO" id="GO:0005634">
    <property type="term" value="C:nucleus"/>
    <property type="evidence" value="ECO:0007669"/>
    <property type="project" value="UniProtKB-SubCell"/>
</dbReference>
<keyword evidence="2" id="KW-0479">Metal-binding</keyword>
<keyword evidence="4" id="KW-0862">Zinc</keyword>